<evidence type="ECO:0000313" key="3">
    <source>
        <dbReference type="EMBL" id="GAT47007.1"/>
    </source>
</evidence>
<keyword evidence="4" id="KW-1185">Reference proteome</keyword>
<dbReference type="Proteomes" id="UP000815677">
    <property type="component" value="Unassembled WGS sequence"/>
</dbReference>
<dbReference type="EMBL" id="DF843029">
    <property type="protein sequence ID" value="GAT47007.1"/>
    <property type="molecule type" value="Genomic_DNA"/>
</dbReference>
<protein>
    <recommendedName>
        <fullName evidence="2">F-box domain-containing protein</fullName>
    </recommendedName>
</protein>
<feature type="region of interest" description="Disordered" evidence="1">
    <location>
        <begin position="87"/>
        <end position="108"/>
    </location>
</feature>
<dbReference type="InterPro" id="IPR001810">
    <property type="entry name" value="F-box_dom"/>
</dbReference>
<organism evidence="3 4">
    <name type="scientific">Mycena chlorophos</name>
    <name type="common">Agaric fungus</name>
    <name type="synonym">Agaricus chlorophos</name>
    <dbReference type="NCBI Taxonomy" id="658473"/>
    <lineage>
        <taxon>Eukaryota</taxon>
        <taxon>Fungi</taxon>
        <taxon>Dikarya</taxon>
        <taxon>Basidiomycota</taxon>
        <taxon>Agaricomycotina</taxon>
        <taxon>Agaricomycetes</taxon>
        <taxon>Agaricomycetidae</taxon>
        <taxon>Agaricales</taxon>
        <taxon>Marasmiineae</taxon>
        <taxon>Mycenaceae</taxon>
        <taxon>Mycena</taxon>
    </lineage>
</organism>
<dbReference type="Gene3D" id="1.20.1280.50">
    <property type="match status" value="1"/>
</dbReference>
<proteinExistence type="predicted"/>
<dbReference type="InterPro" id="IPR036047">
    <property type="entry name" value="F-box-like_dom_sf"/>
</dbReference>
<dbReference type="SUPFAM" id="SSF81383">
    <property type="entry name" value="F-box domain"/>
    <property type="match status" value="1"/>
</dbReference>
<gene>
    <name evidence="3" type="ORF">MCHLO_04497</name>
</gene>
<evidence type="ECO:0000256" key="1">
    <source>
        <dbReference type="SAM" id="MobiDB-lite"/>
    </source>
</evidence>
<dbReference type="Pfam" id="PF12937">
    <property type="entry name" value="F-box-like"/>
    <property type="match status" value="1"/>
</dbReference>
<feature type="domain" description="F-box" evidence="2">
    <location>
        <begin position="9"/>
        <end position="50"/>
    </location>
</feature>
<evidence type="ECO:0000259" key="2">
    <source>
        <dbReference type="Pfam" id="PF12937"/>
    </source>
</evidence>
<evidence type="ECO:0000313" key="4">
    <source>
        <dbReference type="Proteomes" id="UP000815677"/>
    </source>
</evidence>
<sequence length="108" mass="11792">MNTTLVDFPTEILVHIAASHCDAASVLKLGQTCKRLHAITSLKSVWVSLVNRLVSRGLLDAFFVPNSLALSEAELIALVKRALHGPESWSPSADEDTFTPKVSRSFVF</sequence>
<reference evidence="3" key="1">
    <citation type="submission" date="2014-09" db="EMBL/GenBank/DDBJ databases">
        <title>Genome sequence of the luminous mushroom Mycena chlorophos for searching fungal bioluminescence genes.</title>
        <authorList>
            <person name="Tanaka Y."/>
            <person name="Kasuga D."/>
            <person name="Oba Y."/>
            <person name="Hase S."/>
            <person name="Sato K."/>
            <person name="Oba Y."/>
            <person name="Sakakibara Y."/>
        </authorList>
    </citation>
    <scope>NUCLEOTIDE SEQUENCE</scope>
</reference>
<name>A0ABQ0L7P8_MYCCL</name>
<accession>A0ABQ0L7P8</accession>
<feature type="non-terminal residue" evidence="3">
    <location>
        <position position="108"/>
    </location>
</feature>